<dbReference type="EMBL" id="JASUZX010000002">
    <property type="protein sequence ID" value="MDL5041405.1"/>
    <property type="molecule type" value="Genomic_DNA"/>
</dbReference>
<protein>
    <submittedName>
        <fullName evidence="4">YbaK family protein</fullName>
    </submittedName>
</protein>
<dbReference type="Proteomes" id="UP000075288">
    <property type="component" value="Unassembled WGS sequence"/>
</dbReference>
<evidence type="ECO:0000313" key="6">
    <source>
        <dbReference type="Proteomes" id="UP000070376"/>
    </source>
</evidence>
<reference evidence="4" key="6">
    <citation type="submission" date="2023-06" db="EMBL/GenBank/DDBJ databases">
        <title>Probiogenomic evaluation and L lactic producing Weizmannia coaggulans BKMTCR2-2 from tree bark.</title>
        <authorList>
            <person name="Mahittikon J."/>
            <person name="Tanasupawat S."/>
        </authorList>
    </citation>
    <scope>NUCLEOTIDE SEQUENCE</scope>
    <source>
        <strain evidence="4">BKMTCR2-2</strain>
    </source>
</reference>
<dbReference type="PATRIC" id="fig|1398.18.peg.4021"/>
<dbReference type="GeneID" id="93261217"/>
<reference evidence="5" key="2">
    <citation type="submission" date="2015-01" db="EMBL/GenBank/DDBJ databases">
        <title>Comparative genome analysis of Bacillus coagulans HM-08, Clostridium butyricum HM-68, Bacillus subtilis HM-66 and Bacillus paralicheniformis BL-09.</title>
        <authorList>
            <person name="Zhang H."/>
        </authorList>
    </citation>
    <scope>NUCLEOTIDE SEQUENCE [LARGE SCALE GENOMIC DNA]</scope>
    <source>
        <strain evidence="5">HM-08</strain>
    </source>
</reference>
<evidence type="ECO:0000313" key="3">
    <source>
        <dbReference type="EMBL" id="KYC59910.1"/>
    </source>
</evidence>
<evidence type="ECO:0000313" key="2">
    <source>
        <dbReference type="EMBL" id="KWZ86455.1"/>
    </source>
</evidence>
<sequence length="147" mass="17558">MNEVITTLSAKRRERQMKAERNLLRELPVEVLKKSFQSHFGSFRINGGAWMEQGIEEGCYDVAIEAYLLGGHYSRFGYYGEPAEQAKKRCETELKHITDTLYNFWLYWTFGNDTMQESIYYTCEQFADYFWSYGFKKGEQRRKLRLH</sequence>
<accession>A0A0C5CDK8</accession>
<reference evidence="1" key="1">
    <citation type="submission" date="2015-01" db="EMBL/GenBank/DDBJ databases">
        <title>Comparative genome analysis of Bacillus coagulans HM-08, Clostridium butyricum HM-68, Bacillus subtilis HM-66 and Bacillus licheniformis BL-09.</title>
        <authorList>
            <person name="Zhang H."/>
        </authorList>
    </citation>
    <scope>NUCLEOTIDE SEQUENCE [LARGE SCALE GENOMIC DNA]</scope>
    <source>
        <strain evidence="1">HM-08</strain>
    </source>
</reference>
<dbReference type="STRING" id="1398.AB434_1317"/>
<dbReference type="Proteomes" id="UP001223084">
    <property type="component" value="Unassembled WGS sequence"/>
</dbReference>
<name>A0A0C5CDK8_HEYCO</name>
<evidence type="ECO:0000313" key="4">
    <source>
        <dbReference type="EMBL" id="MDL5041405.1"/>
    </source>
</evidence>
<keyword evidence="5" id="KW-1185">Reference proteome</keyword>
<proteinExistence type="predicted"/>
<reference evidence="3 7" key="3">
    <citation type="submission" date="2016-01" db="EMBL/GenBank/DDBJ databases">
        <title>Genome Sequences of Twelve Sporeforming Bacillus Species Isolated from Foods.</title>
        <authorList>
            <person name="Berendsen E.M."/>
            <person name="Wells-Bennik M.H."/>
            <person name="Krawcyk A.O."/>
            <person name="De Jong A."/>
            <person name="Holsappel S."/>
            <person name="Eijlander R.T."/>
            <person name="Kuipers O.P."/>
        </authorList>
    </citation>
    <scope>NUCLEOTIDE SEQUENCE [LARGE SCALE GENOMIC DNA]</scope>
    <source>
        <strain evidence="3 7">B4098</strain>
    </source>
</reference>
<gene>
    <name evidence="3" type="ORF">B4098_1197</name>
    <name evidence="2" type="ORF">HMPREF3213_00086</name>
    <name evidence="4" type="ORF">QN341_10030</name>
    <name evidence="1" type="ORF">SB48_HM08orf06399</name>
</gene>
<dbReference type="Pfam" id="PF10730">
    <property type="entry name" value="DUF2521"/>
    <property type="match status" value="1"/>
</dbReference>
<evidence type="ECO:0000313" key="5">
    <source>
        <dbReference type="Proteomes" id="UP000032024"/>
    </source>
</evidence>
<evidence type="ECO:0000313" key="7">
    <source>
        <dbReference type="Proteomes" id="UP000075288"/>
    </source>
</evidence>
<dbReference type="Proteomes" id="UP000032024">
    <property type="component" value="Chromosome"/>
</dbReference>
<dbReference type="EMBL" id="LQYG01000105">
    <property type="protein sequence ID" value="KYC59910.1"/>
    <property type="molecule type" value="Genomic_DNA"/>
</dbReference>
<dbReference type="EMBL" id="CP010525">
    <property type="protein sequence ID" value="AJO24849.1"/>
    <property type="molecule type" value="Genomic_DNA"/>
</dbReference>
<dbReference type="EMBL" id="LRPN01000002">
    <property type="protein sequence ID" value="KWZ86455.1"/>
    <property type="molecule type" value="Genomic_DNA"/>
</dbReference>
<dbReference type="Proteomes" id="UP000070376">
    <property type="component" value="Unassembled WGS sequence"/>
</dbReference>
<reference evidence="6" key="4">
    <citation type="submission" date="2016-01" db="EMBL/GenBank/DDBJ databases">
        <authorList>
            <person name="Mitreva M."/>
            <person name="Pepin K.H."/>
            <person name="Mihindukulasuriya K.A."/>
            <person name="Fulton R."/>
            <person name="Fronick C."/>
            <person name="O'Laughlin M."/>
            <person name="Miner T."/>
            <person name="Herter B."/>
            <person name="Rosa B.A."/>
            <person name="Cordes M."/>
            <person name="Tomlinson C."/>
            <person name="Wollam A."/>
            <person name="Palsikar V.B."/>
            <person name="Mardis E.R."/>
            <person name="Wilson R.K."/>
        </authorList>
    </citation>
    <scope>NUCLEOTIDE SEQUENCE [LARGE SCALE GENOMIC DNA]</scope>
    <source>
        <strain evidence="6">GED7749B</strain>
    </source>
</reference>
<dbReference type="RefSeq" id="WP_014096473.1">
    <property type="nucleotide sequence ID" value="NZ_CP010525.1"/>
</dbReference>
<dbReference type="InterPro" id="IPR019667">
    <property type="entry name" value="Uncharacterised_YbaK"/>
</dbReference>
<evidence type="ECO:0000313" key="1">
    <source>
        <dbReference type="EMBL" id="AJO24849.1"/>
    </source>
</evidence>
<dbReference type="AlphaFoldDB" id="A0A0C5CDK8"/>
<reference evidence="2" key="5">
    <citation type="submission" date="2016-01" db="EMBL/GenBank/DDBJ databases">
        <authorList>
            <person name="Oliw E.H."/>
        </authorList>
    </citation>
    <scope>NUCLEOTIDE SEQUENCE [LARGE SCALE GENOMIC DNA]</scope>
    <source>
        <strain evidence="2">GED7749B</strain>
    </source>
</reference>
<organism evidence="2 6">
    <name type="scientific">Heyndrickxia coagulans</name>
    <name type="common">Weizmannia coagulans</name>
    <dbReference type="NCBI Taxonomy" id="1398"/>
    <lineage>
        <taxon>Bacteria</taxon>
        <taxon>Bacillati</taxon>
        <taxon>Bacillota</taxon>
        <taxon>Bacilli</taxon>
        <taxon>Bacillales</taxon>
        <taxon>Bacillaceae</taxon>
        <taxon>Heyndrickxia</taxon>
    </lineage>
</organism>